<dbReference type="Pfam" id="PF00583">
    <property type="entry name" value="Acetyltransf_1"/>
    <property type="match status" value="1"/>
</dbReference>
<protein>
    <submittedName>
        <fullName evidence="4">GNAT family N-acetyltransferase</fullName>
        <ecNumber evidence="4">2.3.1.-</ecNumber>
    </submittedName>
</protein>
<evidence type="ECO:0000259" key="3">
    <source>
        <dbReference type="PROSITE" id="PS51186"/>
    </source>
</evidence>
<dbReference type="EC" id="2.3.1.-" evidence="4"/>
<dbReference type="InterPro" id="IPR050680">
    <property type="entry name" value="YpeA/RimI_acetyltransf"/>
</dbReference>
<dbReference type="GO" id="GO:0016747">
    <property type="term" value="F:acyltransferase activity, transferring groups other than amino-acyl groups"/>
    <property type="evidence" value="ECO:0007669"/>
    <property type="project" value="InterPro"/>
</dbReference>
<comment type="caution">
    <text evidence="4">The sequence shown here is derived from an EMBL/GenBank/DDBJ whole genome shotgun (WGS) entry which is preliminary data.</text>
</comment>
<proteinExistence type="predicted"/>
<dbReference type="AlphaFoldDB" id="A0A9D2B465"/>
<evidence type="ECO:0000313" key="5">
    <source>
        <dbReference type="Proteomes" id="UP000886817"/>
    </source>
</evidence>
<dbReference type="PROSITE" id="PS51186">
    <property type="entry name" value="GNAT"/>
    <property type="match status" value="1"/>
</dbReference>
<keyword evidence="1 4" id="KW-0808">Transferase</keyword>
<sequence length="141" mass="16246">MEIRYYDNLPEEAKTIRRAVFMEEQGFQEEFDEIDGQAGHLVMFDGALPVATCRFYRKEGTVSYIIGRVAVIPEYRGRNLGSGLLQAVEDIVKKKQADAVWLHAQVRAQAFYQKQGYFPYGETDDEEGCPHIWMCKKISEN</sequence>
<reference evidence="4" key="2">
    <citation type="submission" date="2021-04" db="EMBL/GenBank/DDBJ databases">
        <authorList>
            <person name="Gilroy R."/>
        </authorList>
    </citation>
    <scope>NUCLEOTIDE SEQUENCE</scope>
    <source>
        <strain evidence="4">ChiSjej1B19-8411</strain>
    </source>
</reference>
<accession>A0A9D2B465</accession>
<dbReference type="EMBL" id="DXEX01000267">
    <property type="protein sequence ID" value="HIX60533.1"/>
    <property type="molecule type" value="Genomic_DNA"/>
</dbReference>
<evidence type="ECO:0000313" key="4">
    <source>
        <dbReference type="EMBL" id="HIX60533.1"/>
    </source>
</evidence>
<dbReference type="Gene3D" id="3.40.630.30">
    <property type="match status" value="1"/>
</dbReference>
<evidence type="ECO:0000256" key="1">
    <source>
        <dbReference type="ARBA" id="ARBA00022679"/>
    </source>
</evidence>
<dbReference type="PANTHER" id="PTHR43420">
    <property type="entry name" value="ACETYLTRANSFERASE"/>
    <property type="match status" value="1"/>
</dbReference>
<keyword evidence="2 4" id="KW-0012">Acyltransferase</keyword>
<dbReference type="InterPro" id="IPR016181">
    <property type="entry name" value="Acyl_CoA_acyltransferase"/>
</dbReference>
<dbReference type="SUPFAM" id="SSF55729">
    <property type="entry name" value="Acyl-CoA N-acyltransferases (Nat)"/>
    <property type="match status" value="1"/>
</dbReference>
<feature type="domain" description="N-acetyltransferase" evidence="3">
    <location>
        <begin position="1"/>
        <end position="139"/>
    </location>
</feature>
<organism evidence="4 5">
    <name type="scientific">Candidatus Blautia gallistercoris</name>
    <dbReference type="NCBI Taxonomy" id="2838490"/>
    <lineage>
        <taxon>Bacteria</taxon>
        <taxon>Bacillati</taxon>
        <taxon>Bacillota</taxon>
        <taxon>Clostridia</taxon>
        <taxon>Lachnospirales</taxon>
        <taxon>Lachnospiraceae</taxon>
        <taxon>Blautia</taxon>
    </lineage>
</organism>
<dbReference type="CDD" id="cd04301">
    <property type="entry name" value="NAT_SF"/>
    <property type="match status" value="1"/>
</dbReference>
<dbReference type="InterPro" id="IPR000182">
    <property type="entry name" value="GNAT_dom"/>
</dbReference>
<evidence type="ECO:0000256" key="2">
    <source>
        <dbReference type="ARBA" id="ARBA00023315"/>
    </source>
</evidence>
<dbReference type="Proteomes" id="UP000886817">
    <property type="component" value="Unassembled WGS sequence"/>
</dbReference>
<reference evidence="4" key="1">
    <citation type="journal article" date="2021" name="PeerJ">
        <title>Extensive microbial diversity within the chicken gut microbiome revealed by metagenomics and culture.</title>
        <authorList>
            <person name="Gilroy R."/>
            <person name="Ravi A."/>
            <person name="Getino M."/>
            <person name="Pursley I."/>
            <person name="Horton D.L."/>
            <person name="Alikhan N.F."/>
            <person name="Baker D."/>
            <person name="Gharbi K."/>
            <person name="Hall N."/>
            <person name="Watson M."/>
            <person name="Adriaenssens E.M."/>
            <person name="Foster-Nyarko E."/>
            <person name="Jarju S."/>
            <person name="Secka A."/>
            <person name="Antonio M."/>
            <person name="Oren A."/>
            <person name="Chaudhuri R.R."/>
            <person name="La Ragione R."/>
            <person name="Hildebrand F."/>
            <person name="Pallen M.J."/>
        </authorList>
    </citation>
    <scope>NUCLEOTIDE SEQUENCE</scope>
    <source>
        <strain evidence="4">ChiSjej1B19-8411</strain>
    </source>
</reference>
<name>A0A9D2B465_9FIRM</name>
<gene>
    <name evidence="4" type="ORF">IAA45_12590</name>
</gene>